<dbReference type="EMBL" id="MWZD01000016">
    <property type="protein sequence ID" value="PRI11483.1"/>
    <property type="molecule type" value="Genomic_DNA"/>
</dbReference>
<dbReference type="Gene3D" id="3.20.20.10">
    <property type="entry name" value="Alanine racemase"/>
    <property type="match status" value="1"/>
</dbReference>
<dbReference type="GO" id="GO:0030632">
    <property type="term" value="P:D-alanine biosynthetic process"/>
    <property type="evidence" value="ECO:0007669"/>
    <property type="project" value="UniProtKB-UniRule"/>
</dbReference>
<gene>
    <name evidence="8" type="ORF">B4915_06525</name>
</gene>
<feature type="binding site" evidence="4 6">
    <location>
        <position position="313"/>
    </location>
    <ligand>
        <name>substrate</name>
    </ligand>
</feature>
<dbReference type="InterPro" id="IPR009006">
    <property type="entry name" value="Ala_racemase/Decarboxylase_C"/>
</dbReference>
<accession>A0A2S9QPH1</accession>
<dbReference type="GO" id="GO:0005829">
    <property type="term" value="C:cytosol"/>
    <property type="evidence" value="ECO:0007669"/>
    <property type="project" value="TreeGrafter"/>
</dbReference>
<evidence type="ECO:0000256" key="5">
    <source>
        <dbReference type="PIRSR" id="PIRSR600821-50"/>
    </source>
</evidence>
<dbReference type="InterPro" id="IPR020622">
    <property type="entry name" value="Ala_racemase_pyridoxalP-BS"/>
</dbReference>
<comment type="pathway">
    <text evidence="4">Amino-acid biosynthesis; D-alanine biosynthesis; D-alanine from L-alanine: step 1/1.</text>
</comment>
<name>A0A2S9QPH1_9MICO</name>
<dbReference type="PRINTS" id="PR00992">
    <property type="entry name" value="ALARACEMASE"/>
</dbReference>
<dbReference type="AlphaFoldDB" id="A0A2S9QPH1"/>
<dbReference type="Gene3D" id="2.40.37.10">
    <property type="entry name" value="Lyase, Ornithine Decarboxylase, Chain A, domain 1"/>
    <property type="match status" value="1"/>
</dbReference>
<protein>
    <recommendedName>
        <fullName evidence="4">Alanine racemase</fullName>
        <ecNumber evidence="4">5.1.1.1</ecNumber>
    </recommendedName>
</protein>
<comment type="function">
    <text evidence="4">Catalyzes the interconversion of L-alanine and D-alanine. May also act on other amino acids.</text>
</comment>
<evidence type="ECO:0000259" key="7">
    <source>
        <dbReference type="SMART" id="SM01005"/>
    </source>
</evidence>
<dbReference type="SUPFAM" id="SSF50621">
    <property type="entry name" value="Alanine racemase C-terminal domain-like"/>
    <property type="match status" value="1"/>
</dbReference>
<dbReference type="UniPathway" id="UPA00042">
    <property type="reaction ID" value="UER00497"/>
</dbReference>
<dbReference type="InterPro" id="IPR029066">
    <property type="entry name" value="PLP-binding_barrel"/>
</dbReference>
<keyword evidence="3 4" id="KW-0413">Isomerase</keyword>
<dbReference type="NCBIfam" id="TIGR00492">
    <property type="entry name" value="alr"/>
    <property type="match status" value="1"/>
</dbReference>
<dbReference type="InterPro" id="IPR001608">
    <property type="entry name" value="Ala_racemase_N"/>
</dbReference>
<dbReference type="RefSeq" id="WP_105805024.1">
    <property type="nucleotide sequence ID" value="NZ_MWZD01000016.1"/>
</dbReference>
<evidence type="ECO:0000313" key="8">
    <source>
        <dbReference type="EMBL" id="PRI11483.1"/>
    </source>
</evidence>
<dbReference type="Pfam" id="PF00842">
    <property type="entry name" value="Ala_racemase_C"/>
    <property type="match status" value="1"/>
</dbReference>
<dbReference type="Proteomes" id="UP000238650">
    <property type="component" value="Unassembled WGS sequence"/>
</dbReference>
<comment type="similarity">
    <text evidence="4">Belongs to the alanine racemase family.</text>
</comment>
<comment type="cofactor">
    <cofactor evidence="1 4 5">
        <name>pyridoxal 5'-phosphate</name>
        <dbReference type="ChEBI" id="CHEBI:597326"/>
    </cofactor>
</comment>
<dbReference type="SUPFAM" id="SSF51419">
    <property type="entry name" value="PLP-binding barrel"/>
    <property type="match status" value="1"/>
</dbReference>
<dbReference type="GO" id="GO:0009252">
    <property type="term" value="P:peptidoglycan biosynthetic process"/>
    <property type="evidence" value="ECO:0007669"/>
    <property type="project" value="TreeGrafter"/>
</dbReference>
<evidence type="ECO:0000256" key="3">
    <source>
        <dbReference type="ARBA" id="ARBA00023235"/>
    </source>
</evidence>
<dbReference type="PANTHER" id="PTHR30511">
    <property type="entry name" value="ALANINE RACEMASE"/>
    <property type="match status" value="1"/>
</dbReference>
<feature type="active site" description="Proton acceptor; specific for D-alanine" evidence="4">
    <location>
        <position position="36"/>
    </location>
</feature>
<evidence type="ECO:0000256" key="6">
    <source>
        <dbReference type="PIRSR" id="PIRSR600821-52"/>
    </source>
</evidence>
<comment type="caution">
    <text evidence="8">The sequence shown here is derived from an EMBL/GenBank/DDBJ whole genome shotgun (WGS) entry which is preliminary data.</text>
</comment>
<evidence type="ECO:0000313" key="9">
    <source>
        <dbReference type="Proteomes" id="UP000238650"/>
    </source>
</evidence>
<proteinExistence type="inferred from homology"/>
<dbReference type="GO" id="GO:0030170">
    <property type="term" value="F:pyridoxal phosphate binding"/>
    <property type="evidence" value="ECO:0007669"/>
    <property type="project" value="UniProtKB-UniRule"/>
</dbReference>
<feature type="active site" description="Proton acceptor; specific for L-alanine" evidence="4">
    <location>
        <position position="264"/>
    </location>
</feature>
<dbReference type="InterPro" id="IPR000821">
    <property type="entry name" value="Ala_racemase"/>
</dbReference>
<dbReference type="SMART" id="SM01005">
    <property type="entry name" value="Ala_racemase_C"/>
    <property type="match status" value="1"/>
</dbReference>
<evidence type="ECO:0000256" key="2">
    <source>
        <dbReference type="ARBA" id="ARBA00022898"/>
    </source>
</evidence>
<keyword evidence="9" id="KW-1185">Reference proteome</keyword>
<sequence length="389" mass="40341">MRTGSMRVAEISLPAIRHNVQRVRELTGGRVIVVVKADGYGHGARIAAQAALAGGASMVATADIEEALALREAGIEAPILCWLHGVGADFGQAVAARIEVGVSHAQQLEALAAAAREQGTTATAQLKLDTGLSRNGAAPEEWPALFARAAELQRAGLVRVSGVFSHLANAGDAHDRAQAARFDEGVALLRASGIEPEMIHLAASAATLTSPHLHYNTVRVGVIAYGLSPLADRSSAQLGLIPAMTLRSEIVALRGVPAGTGVSYGFNHVCETATTLALVPMGYADGMPRALNGAGAWVTVAGEHRPIVGRIGMDQFIVDVGPLAGRLELGERVVLFGDPERGHPPVEIWAGLMRTINYEIVAGIGPRVLRVPAEAPAGGDADRGAEAGQ</sequence>
<feature type="binding site" evidence="4 6">
    <location>
        <position position="134"/>
    </location>
    <ligand>
        <name>substrate</name>
    </ligand>
</feature>
<comment type="catalytic activity">
    <reaction evidence="4">
        <text>L-alanine = D-alanine</text>
        <dbReference type="Rhea" id="RHEA:20249"/>
        <dbReference type="ChEBI" id="CHEBI:57416"/>
        <dbReference type="ChEBI" id="CHEBI:57972"/>
        <dbReference type="EC" id="5.1.1.1"/>
    </reaction>
</comment>
<feature type="modified residue" description="N6-(pyridoxal phosphate)lysine" evidence="4 5">
    <location>
        <position position="36"/>
    </location>
</feature>
<dbReference type="CDD" id="cd00430">
    <property type="entry name" value="PLPDE_III_AR"/>
    <property type="match status" value="1"/>
</dbReference>
<dbReference type="EC" id="5.1.1.1" evidence="4"/>
<organism evidence="8 9">
    <name type="scientific">Leucobacter massiliensis</name>
    <dbReference type="NCBI Taxonomy" id="1686285"/>
    <lineage>
        <taxon>Bacteria</taxon>
        <taxon>Bacillati</taxon>
        <taxon>Actinomycetota</taxon>
        <taxon>Actinomycetes</taxon>
        <taxon>Micrococcales</taxon>
        <taxon>Microbacteriaceae</taxon>
        <taxon>Leucobacter</taxon>
    </lineage>
</organism>
<dbReference type="FunFam" id="3.20.20.10:FF:000002">
    <property type="entry name" value="Alanine racemase"/>
    <property type="match status" value="1"/>
</dbReference>
<keyword evidence="2 4" id="KW-0663">Pyridoxal phosphate</keyword>
<dbReference type="OrthoDB" id="9813814at2"/>
<dbReference type="PANTHER" id="PTHR30511:SF0">
    <property type="entry name" value="ALANINE RACEMASE, CATABOLIC-RELATED"/>
    <property type="match status" value="1"/>
</dbReference>
<dbReference type="InterPro" id="IPR011079">
    <property type="entry name" value="Ala_racemase_C"/>
</dbReference>
<dbReference type="Pfam" id="PF01168">
    <property type="entry name" value="Ala_racemase_N"/>
    <property type="match status" value="1"/>
</dbReference>
<evidence type="ECO:0000256" key="1">
    <source>
        <dbReference type="ARBA" id="ARBA00001933"/>
    </source>
</evidence>
<dbReference type="HAMAP" id="MF_01201">
    <property type="entry name" value="Ala_racemase"/>
    <property type="match status" value="1"/>
</dbReference>
<dbReference type="GO" id="GO:0008784">
    <property type="term" value="F:alanine racemase activity"/>
    <property type="evidence" value="ECO:0007669"/>
    <property type="project" value="UniProtKB-UniRule"/>
</dbReference>
<dbReference type="PROSITE" id="PS00395">
    <property type="entry name" value="ALANINE_RACEMASE"/>
    <property type="match status" value="1"/>
</dbReference>
<feature type="domain" description="Alanine racemase C-terminal" evidence="7">
    <location>
        <begin position="243"/>
        <end position="373"/>
    </location>
</feature>
<reference evidence="8 9" key="1">
    <citation type="journal article" date="2017" name="New Microbes New Infect">
        <title>Genome sequence of 'Leucobacter massiliensis' sp. nov. isolated from human pharynx after travel to the 2014 Hajj.</title>
        <authorList>
            <person name="Leangapichart T."/>
            <person name="Gautret P."/>
            <person name="Nguyen T.T."/>
            <person name="Armstrong N."/>
            <person name="Rolain J.M."/>
        </authorList>
    </citation>
    <scope>NUCLEOTIDE SEQUENCE [LARGE SCALE GENOMIC DNA]</scope>
    <source>
        <strain evidence="8 9">122RC15</strain>
    </source>
</reference>
<evidence type="ECO:0000256" key="4">
    <source>
        <dbReference type="HAMAP-Rule" id="MF_01201"/>
    </source>
</evidence>